<dbReference type="EC" id="3.1.16.1" evidence="10"/>
<evidence type="ECO:0000256" key="11">
    <source>
        <dbReference type="ARBA" id="ARBA00039647"/>
    </source>
</evidence>
<name>A0A8C9T8S7_SCLFO</name>
<dbReference type="Pfam" id="PF13918">
    <property type="entry name" value="PLDc_3"/>
    <property type="match status" value="1"/>
</dbReference>
<dbReference type="GeneID" id="108928678"/>
<dbReference type="PANTHER" id="PTHR10185">
    <property type="entry name" value="PHOSPHOLIPASE D - RELATED"/>
    <property type="match status" value="1"/>
</dbReference>
<evidence type="ECO:0000256" key="4">
    <source>
        <dbReference type="ARBA" id="ARBA00022737"/>
    </source>
</evidence>
<dbReference type="SUPFAM" id="SSF56024">
    <property type="entry name" value="Phospholipase D/nuclease"/>
    <property type="match status" value="2"/>
</dbReference>
<dbReference type="PROSITE" id="PS50035">
    <property type="entry name" value="PLD"/>
    <property type="match status" value="2"/>
</dbReference>
<evidence type="ECO:0000259" key="14">
    <source>
        <dbReference type="PROSITE" id="PS50035"/>
    </source>
</evidence>
<proteinExistence type="inferred from homology"/>
<dbReference type="GO" id="GO:0031901">
    <property type="term" value="C:early endosome membrane"/>
    <property type="evidence" value="ECO:0007669"/>
    <property type="project" value="UniProtKB-SubCell"/>
</dbReference>
<evidence type="ECO:0000256" key="13">
    <source>
        <dbReference type="SAM" id="Phobius"/>
    </source>
</evidence>
<dbReference type="GO" id="GO:0031902">
    <property type="term" value="C:late endosome membrane"/>
    <property type="evidence" value="ECO:0007669"/>
    <property type="project" value="UniProtKB-SubCell"/>
</dbReference>
<evidence type="ECO:0000313" key="15">
    <source>
        <dbReference type="Ensembl" id="ENSSFOP00015043641.1"/>
    </source>
</evidence>
<gene>
    <name evidence="15" type="primary">PLD3</name>
    <name evidence="15" type="synonym">pld3</name>
</gene>
<dbReference type="Proteomes" id="UP000694397">
    <property type="component" value="Chromosome 10"/>
</dbReference>
<protein>
    <recommendedName>
        <fullName evidence="11">5'-3' exonuclease PLD3</fullName>
        <ecNumber evidence="10">3.1.16.1</ecNumber>
    </recommendedName>
    <alternativeName>
        <fullName evidence="12">Phospholipase D3</fullName>
    </alternativeName>
</protein>
<dbReference type="AlphaFoldDB" id="A0A8C9T8S7"/>
<dbReference type="GeneTree" id="ENSGT00950000183059"/>
<evidence type="ECO:0000256" key="1">
    <source>
        <dbReference type="ARBA" id="ARBA00004227"/>
    </source>
</evidence>
<reference evidence="15" key="2">
    <citation type="submission" date="2025-08" db="UniProtKB">
        <authorList>
            <consortium name="Ensembl"/>
        </authorList>
    </citation>
    <scope>IDENTIFICATION</scope>
</reference>
<dbReference type="CTD" id="23646"/>
<reference evidence="15" key="3">
    <citation type="submission" date="2025-09" db="UniProtKB">
        <authorList>
            <consortium name="Ensembl"/>
        </authorList>
    </citation>
    <scope>IDENTIFICATION</scope>
</reference>
<keyword evidence="5" id="KW-0378">Hydrolase</keyword>
<evidence type="ECO:0000256" key="8">
    <source>
        <dbReference type="ARBA" id="ARBA00037797"/>
    </source>
</evidence>
<accession>A0A8C9T8S7</accession>
<evidence type="ECO:0000256" key="5">
    <source>
        <dbReference type="ARBA" id="ARBA00022801"/>
    </source>
</evidence>
<evidence type="ECO:0000256" key="6">
    <source>
        <dbReference type="ARBA" id="ARBA00022839"/>
    </source>
</evidence>
<dbReference type="KEGG" id="sfm:108928678"/>
<dbReference type="RefSeq" id="XP_018598240.1">
    <property type="nucleotide sequence ID" value="XM_018742724.2"/>
</dbReference>
<dbReference type="InterPro" id="IPR032803">
    <property type="entry name" value="PLDc_3"/>
</dbReference>
<dbReference type="Ensembl" id="ENSSFOT00015080044.1">
    <property type="protein sequence ID" value="ENSSFOP00015043641.1"/>
    <property type="gene ID" value="ENSSFOG00015004162.2"/>
</dbReference>
<sequence length="499" mass="56608">MQSTNVNFHVPYERLVPLEVLQDVQYRQEAQKLYKWGLFTCLTTLLLAVMYLQSMYMHLPTSVLDSPTHGFSVSRHNSCTDPCRIVLVESIPEGMEFNCSTNPSIFQSWLNLIGEARSSLDIASFYWTLSNKDTHSDDPTAYQGERILKELIQLSSNETAVSVRIAVNTPQGSQPVEDLNILMQAGADVRKVNMRDLTTGVLHTKFWIVDKKHIYIGSANMDWRSLTQVKELGVVVYNCSCLAADLEKIFEAYWYLGQEGNTIPSHWPASYATSYNKETPLELQFNGTSSTAYLSSSPPSLCADGRTQDLQAILSVIDDAREFVYVAVMNYIPTLEYSHPKRYWSDIDNQLRRVAYERSVRVRLLISCWSHSQPSMFPFLRSLAAVQDRTSKLDIEVKLFVVPPTSSQKNIPYTRVNHNKYMVTDKVAYIGTSNWSGDYFVNTAGSALVVNQTATLSTELTVQEQVQAVFERDWDSPYSTSLTQHTDIKKLCSAKHFHS</sequence>
<dbReference type="SMART" id="SM00155">
    <property type="entry name" value="PLDc"/>
    <property type="match status" value="2"/>
</dbReference>
<dbReference type="InterPro" id="IPR001736">
    <property type="entry name" value="PLipase_D/transphosphatidylase"/>
</dbReference>
<evidence type="ECO:0000256" key="10">
    <source>
        <dbReference type="ARBA" id="ARBA00039059"/>
    </source>
</evidence>
<evidence type="ECO:0000313" key="16">
    <source>
        <dbReference type="Proteomes" id="UP000694397"/>
    </source>
</evidence>
<keyword evidence="16" id="KW-1185">Reference proteome</keyword>
<comment type="catalytic activity">
    <reaction evidence="7">
        <text>Exonucleolytic cleavage in the 5'- to 3'-direction to yield nucleoside 3'-phosphates.</text>
        <dbReference type="EC" id="3.1.16.1"/>
    </reaction>
</comment>
<keyword evidence="6" id="KW-0269">Exonuclease</keyword>
<evidence type="ECO:0000256" key="7">
    <source>
        <dbReference type="ARBA" id="ARBA00035759"/>
    </source>
</evidence>
<evidence type="ECO:0000256" key="9">
    <source>
        <dbReference type="ARBA" id="ARBA00037858"/>
    </source>
</evidence>
<dbReference type="InterPro" id="IPR050874">
    <property type="entry name" value="Diverse_PLD-related"/>
</dbReference>
<evidence type="ECO:0000256" key="2">
    <source>
        <dbReference type="ARBA" id="ARBA00008664"/>
    </source>
</evidence>
<evidence type="ECO:0000256" key="12">
    <source>
        <dbReference type="ARBA" id="ARBA00041681"/>
    </source>
</evidence>
<keyword evidence="13" id="KW-0812">Transmembrane</keyword>
<comment type="similarity">
    <text evidence="2">Belongs to the phospholipase D family.</text>
</comment>
<keyword evidence="13" id="KW-1133">Transmembrane helix</keyword>
<keyword evidence="4" id="KW-0677">Repeat</keyword>
<dbReference type="Gene3D" id="3.30.870.10">
    <property type="entry name" value="Endonuclease Chain A"/>
    <property type="match status" value="2"/>
</dbReference>
<comment type="subcellular location">
    <subcellularLocation>
        <location evidence="9">Early endosome membrane</location>
        <topology evidence="9">Single-pass type II membrane protein</topology>
    </subcellularLocation>
    <subcellularLocation>
        <location evidence="8">Late endosome membrane</location>
        <topology evidence="8">Single-pass type II membrane protein</topology>
    </subcellularLocation>
    <subcellularLocation>
        <location evidence="1">Lysosome lumen</location>
    </subcellularLocation>
</comment>
<dbReference type="GO" id="GO:0043202">
    <property type="term" value="C:lysosomal lumen"/>
    <property type="evidence" value="ECO:0007669"/>
    <property type="project" value="UniProtKB-SubCell"/>
</dbReference>
<keyword evidence="3" id="KW-0540">Nuclease</keyword>
<feature type="domain" description="PLD phosphodiesterase" evidence="14">
    <location>
        <begin position="413"/>
        <end position="439"/>
    </location>
</feature>
<feature type="domain" description="PLD phosphodiesterase" evidence="14">
    <location>
        <begin position="198"/>
        <end position="225"/>
    </location>
</feature>
<dbReference type="PANTHER" id="PTHR10185:SF16">
    <property type="entry name" value="5'-3' EXONUCLEASE PLD3"/>
    <property type="match status" value="1"/>
</dbReference>
<reference evidence="15 16" key="1">
    <citation type="submission" date="2019-04" db="EMBL/GenBank/DDBJ databases">
        <authorList>
            <consortium name="Wellcome Sanger Institute Data Sharing"/>
        </authorList>
    </citation>
    <scope>NUCLEOTIDE SEQUENCE [LARGE SCALE GENOMIC DNA]</scope>
</reference>
<dbReference type="OrthoDB" id="1923775at2759"/>
<evidence type="ECO:0000256" key="3">
    <source>
        <dbReference type="ARBA" id="ARBA00022722"/>
    </source>
</evidence>
<dbReference type="GO" id="GO:0004527">
    <property type="term" value="F:exonuclease activity"/>
    <property type="evidence" value="ECO:0007669"/>
    <property type="project" value="UniProtKB-KW"/>
</dbReference>
<keyword evidence="13" id="KW-0472">Membrane</keyword>
<organism evidence="15 16">
    <name type="scientific">Scleropages formosus</name>
    <name type="common">Asian bonytongue</name>
    <name type="synonym">Osteoglossum formosum</name>
    <dbReference type="NCBI Taxonomy" id="113540"/>
    <lineage>
        <taxon>Eukaryota</taxon>
        <taxon>Metazoa</taxon>
        <taxon>Chordata</taxon>
        <taxon>Craniata</taxon>
        <taxon>Vertebrata</taxon>
        <taxon>Euteleostomi</taxon>
        <taxon>Actinopterygii</taxon>
        <taxon>Neopterygii</taxon>
        <taxon>Teleostei</taxon>
        <taxon>Osteoglossocephala</taxon>
        <taxon>Osteoglossomorpha</taxon>
        <taxon>Osteoglossiformes</taxon>
        <taxon>Osteoglossidae</taxon>
        <taxon>Scleropages</taxon>
    </lineage>
</organism>
<feature type="transmembrane region" description="Helical" evidence="13">
    <location>
        <begin position="33"/>
        <end position="52"/>
    </location>
</feature>